<comment type="caution">
    <text evidence="7">The sequence shown here is derived from an EMBL/GenBank/DDBJ whole genome shotgun (WGS) entry which is preliminary data.</text>
</comment>
<keyword evidence="8" id="KW-1185">Reference proteome</keyword>
<feature type="signal peptide" evidence="5">
    <location>
        <begin position="1"/>
        <end position="22"/>
    </location>
</feature>
<keyword evidence="5" id="KW-0732">Signal</keyword>
<keyword evidence="4" id="KW-0106">Calcium</keyword>
<dbReference type="PANTHER" id="PTHR42693:SF43">
    <property type="entry name" value="BLL2667 PROTEIN"/>
    <property type="match status" value="1"/>
</dbReference>
<evidence type="ECO:0000256" key="3">
    <source>
        <dbReference type="ARBA" id="ARBA00022801"/>
    </source>
</evidence>
<evidence type="ECO:0000256" key="2">
    <source>
        <dbReference type="ARBA" id="ARBA00022723"/>
    </source>
</evidence>
<dbReference type="RefSeq" id="WP_160603463.1">
    <property type="nucleotide sequence ID" value="NZ_WTYX01000001.1"/>
</dbReference>
<dbReference type="Gene3D" id="3.30.1120.10">
    <property type="match status" value="1"/>
</dbReference>
<dbReference type="OrthoDB" id="9795675at2"/>
<dbReference type="Pfam" id="PF00884">
    <property type="entry name" value="Sulfatase"/>
    <property type="match status" value="1"/>
</dbReference>
<dbReference type="GO" id="GO:0016787">
    <property type="term" value="F:hydrolase activity"/>
    <property type="evidence" value="ECO:0007669"/>
    <property type="project" value="UniProtKB-KW"/>
</dbReference>
<feature type="domain" description="Sulfatase N-terminal" evidence="6">
    <location>
        <begin position="62"/>
        <end position="473"/>
    </location>
</feature>
<name>A0A844ZSI4_9SPHN</name>
<dbReference type="InterPro" id="IPR000917">
    <property type="entry name" value="Sulfatase_N"/>
</dbReference>
<dbReference type="CDD" id="cd16025">
    <property type="entry name" value="PAS_like"/>
    <property type="match status" value="1"/>
</dbReference>
<dbReference type="GO" id="GO:0046872">
    <property type="term" value="F:metal ion binding"/>
    <property type="evidence" value="ECO:0007669"/>
    <property type="project" value="UniProtKB-KW"/>
</dbReference>
<organism evidence="7 8">
    <name type="scientific">Pontixanthobacter aquaemixtae</name>
    <dbReference type="NCBI Taxonomy" id="1958940"/>
    <lineage>
        <taxon>Bacteria</taxon>
        <taxon>Pseudomonadati</taxon>
        <taxon>Pseudomonadota</taxon>
        <taxon>Alphaproteobacteria</taxon>
        <taxon>Sphingomonadales</taxon>
        <taxon>Erythrobacteraceae</taxon>
        <taxon>Pontixanthobacter</taxon>
    </lineage>
</organism>
<dbReference type="AlphaFoldDB" id="A0A844ZSI4"/>
<dbReference type="EMBL" id="WTYX01000001">
    <property type="protein sequence ID" value="MXO89966.1"/>
    <property type="molecule type" value="Genomic_DNA"/>
</dbReference>
<dbReference type="InterPro" id="IPR017850">
    <property type="entry name" value="Alkaline_phosphatase_core_sf"/>
</dbReference>
<dbReference type="InterPro" id="IPR050738">
    <property type="entry name" value="Sulfatase"/>
</dbReference>
<proteinExistence type="inferred from homology"/>
<keyword evidence="7" id="KW-0808">Transferase</keyword>
<sequence length="773" mass="84394">MNVRGVILAVFAATALAGTAVAQGGREILPIPDGEFRGRIAEHVNDSEPDFGNAVKAPAGAPNILLFMSDDVGFAMAGTFGGPVPTPNFDRLARKGLRFNRFHTTGICSPSRAALLTGRNHHNAGVGYLADLPNGYPGYSGRIHRSTASIAQVLTLNGYSTAMFGKHHNTPTQERTEAGPFDNWPTGLGFEYFFGFVGGDIDQFSPNLYRGIQRVDPDEAPDTILEKRLADDAIRWIHNQKAGAPDKPFMIYLSPGSTHAPHQAPAEVVARFSGKFDHGWDEERKRIFARQKSAGIIPASATLTPRPEQMPAWDTLTDGQRRFAARSMEAAAAQMAYQDEQLGRIVDELDRMGELEKTLIAIVSGDNGASAEGGPSGTLNEMRNISFHAEPDDWLQANIDEIGGPGAHGNYPVMWAWAMNTPYRWTKQYGSMLGGIRNPLILSWGNRASQPGSVCGRFGHVIDLYPTILDAADLPVPVSVLGTKQKSVDGESLLSSFDMCEPDKPRTQYFEVGGKVGLYHNGWFLSGDDGRVGWKDVPPEGDRPTIKWTLYDLRKDFSQGTDVSQQHTAKLAEMQSLWGDIARANNVFPLDHRFARARGSALHRPSGRSVFEFWGKDVSLPGNVEPMLLARSFTVTATIAPESPDASGVILAIGSRFGGWSLYLDKGRPAFHWARSRMEWENQSGIASRPLPADAEELTMRFVTGRPGGPATVIITSAEDEYLRVELPVNVFTVAGGSETLDIGRDLGVTVTEYRTARGAFEGEIPHIEVRYD</sequence>
<comment type="similarity">
    <text evidence="1">Belongs to the sulfatase family.</text>
</comment>
<evidence type="ECO:0000256" key="1">
    <source>
        <dbReference type="ARBA" id="ARBA00008779"/>
    </source>
</evidence>
<dbReference type="Gene3D" id="3.40.720.10">
    <property type="entry name" value="Alkaline Phosphatase, subunit A"/>
    <property type="match status" value="1"/>
</dbReference>
<evidence type="ECO:0000256" key="4">
    <source>
        <dbReference type="ARBA" id="ARBA00022837"/>
    </source>
</evidence>
<dbReference type="Proteomes" id="UP000442714">
    <property type="component" value="Unassembled WGS sequence"/>
</dbReference>
<protein>
    <submittedName>
        <fullName evidence="7">Sulfatase-like hydrolase/transferase</fullName>
    </submittedName>
</protein>
<gene>
    <name evidence="7" type="ORF">GRI41_03955</name>
</gene>
<accession>A0A844ZSI4</accession>
<keyword evidence="2" id="KW-0479">Metal-binding</keyword>
<reference evidence="7 8" key="1">
    <citation type="submission" date="2019-12" db="EMBL/GenBank/DDBJ databases">
        <title>Genomic-based taxomic classification of the family Erythrobacteraceae.</title>
        <authorList>
            <person name="Xu L."/>
        </authorList>
    </citation>
    <scope>NUCLEOTIDE SEQUENCE [LARGE SCALE GENOMIC DNA]</scope>
    <source>
        <strain evidence="7 8">KCTC 52763</strain>
    </source>
</reference>
<dbReference type="PANTHER" id="PTHR42693">
    <property type="entry name" value="ARYLSULFATASE FAMILY MEMBER"/>
    <property type="match status" value="1"/>
</dbReference>
<dbReference type="GO" id="GO:0016740">
    <property type="term" value="F:transferase activity"/>
    <property type="evidence" value="ECO:0007669"/>
    <property type="project" value="UniProtKB-KW"/>
</dbReference>
<evidence type="ECO:0000313" key="7">
    <source>
        <dbReference type="EMBL" id="MXO89966.1"/>
    </source>
</evidence>
<dbReference type="SUPFAM" id="SSF53649">
    <property type="entry name" value="Alkaline phosphatase-like"/>
    <property type="match status" value="1"/>
</dbReference>
<evidence type="ECO:0000313" key="8">
    <source>
        <dbReference type="Proteomes" id="UP000442714"/>
    </source>
</evidence>
<evidence type="ECO:0000259" key="6">
    <source>
        <dbReference type="Pfam" id="PF00884"/>
    </source>
</evidence>
<feature type="chain" id="PRO_5032528766" evidence="5">
    <location>
        <begin position="23"/>
        <end position="773"/>
    </location>
</feature>
<keyword evidence="3 7" id="KW-0378">Hydrolase</keyword>
<dbReference type="InterPro" id="IPR024607">
    <property type="entry name" value="Sulfatase_CS"/>
</dbReference>
<evidence type="ECO:0000256" key="5">
    <source>
        <dbReference type="SAM" id="SignalP"/>
    </source>
</evidence>
<dbReference type="PROSITE" id="PS00523">
    <property type="entry name" value="SULFATASE_1"/>
    <property type="match status" value="1"/>
</dbReference>